<feature type="compositionally biased region" description="Low complexity" evidence="6">
    <location>
        <begin position="1"/>
        <end position="28"/>
    </location>
</feature>
<evidence type="ECO:0000256" key="1">
    <source>
        <dbReference type="ARBA" id="ARBA00004141"/>
    </source>
</evidence>
<feature type="compositionally biased region" description="Low complexity" evidence="6">
    <location>
        <begin position="257"/>
        <end position="266"/>
    </location>
</feature>
<accession>A0A9W7Y2A8</accession>
<organism evidence="8 9">
    <name type="scientific">Coemansia erecta</name>
    <dbReference type="NCBI Taxonomy" id="147472"/>
    <lineage>
        <taxon>Eukaryota</taxon>
        <taxon>Fungi</taxon>
        <taxon>Fungi incertae sedis</taxon>
        <taxon>Zoopagomycota</taxon>
        <taxon>Kickxellomycotina</taxon>
        <taxon>Kickxellomycetes</taxon>
        <taxon>Kickxellales</taxon>
        <taxon>Kickxellaceae</taxon>
        <taxon>Coemansia</taxon>
    </lineage>
</organism>
<proteinExistence type="inferred from homology"/>
<feature type="region of interest" description="Disordered" evidence="6">
    <location>
        <begin position="1"/>
        <end position="30"/>
    </location>
</feature>
<reference evidence="8" key="1">
    <citation type="submission" date="2022-07" db="EMBL/GenBank/DDBJ databases">
        <title>Phylogenomic reconstructions and comparative analyses of Kickxellomycotina fungi.</title>
        <authorList>
            <person name="Reynolds N.K."/>
            <person name="Stajich J.E."/>
            <person name="Barry K."/>
            <person name="Grigoriev I.V."/>
            <person name="Crous P."/>
            <person name="Smith M.E."/>
        </authorList>
    </citation>
    <scope>NUCLEOTIDE SEQUENCE</scope>
    <source>
        <strain evidence="8">NBRC 32514</strain>
    </source>
</reference>
<feature type="compositionally biased region" description="Low complexity" evidence="6">
    <location>
        <begin position="645"/>
        <end position="680"/>
    </location>
</feature>
<feature type="region of interest" description="Disordered" evidence="6">
    <location>
        <begin position="643"/>
        <end position="724"/>
    </location>
</feature>
<keyword evidence="4 7" id="KW-1133">Transmembrane helix</keyword>
<protein>
    <submittedName>
        <fullName evidence="8">CorA metal ion transporter</fullName>
    </submittedName>
</protein>
<dbReference type="InterPro" id="IPR002523">
    <property type="entry name" value="MgTranspt_CorA/ZnTranspt_ZntB"/>
</dbReference>
<dbReference type="Proteomes" id="UP001149813">
    <property type="component" value="Unassembled WGS sequence"/>
</dbReference>
<keyword evidence="9" id="KW-1185">Reference proteome</keyword>
<dbReference type="SUPFAM" id="SSF143865">
    <property type="entry name" value="CorA soluble domain-like"/>
    <property type="match status" value="1"/>
</dbReference>
<dbReference type="OrthoDB" id="29879at2759"/>
<feature type="region of interest" description="Disordered" evidence="6">
    <location>
        <begin position="433"/>
        <end position="463"/>
    </location>
</feature>
<dbReference type="InterPro" id="IPR045861">
    <property type="entry name" value="CorA_cytoplasmic_dom"/>
</dbReference>
<dbReference type="PANTHER" id="PTHR21535:SF51">
    <property type="entry name" value="MANGANESE RESISTANCE PROTEIN MNR2"/>
    <property type="match status" value="1"/>
</dbReference>
<evidence type="ECO:0000256" key="4">
    <source>
        <dbReference type="ARBA" id="ARBA00022989"/>
    </source>
</evidence>
<feature type="region of interest" description="Disordered" evidence="6">
    <location>
        <begin position="476"/>
        <end position="507"/>
    </location>
</feature>
<dbReference type="AlphaFoldDB" id="A0A9W7Y2A8"/>
<keyword evidence="5 7" id="KW-0472">Membrane</keyword>
<dbReference type="GO" id="GO:0016020">
    <property type="term" value="C:membrane"/>
    <property type="evidence" value="ECO:0007669"/>
    <property type="project" value="UniProtKB-SubCell"/>
</dbReference>
<dbReference type="Gene3D" id="3.30.460.20">
    <property type="entry name" value="CorA soluble domain-like"/>
    <property type="match status" value="1"/>
</dbReference>
<dbReference type="PANTHER" id="PTHR21535">
    <property type="entry name" value="MAGNESIUM AND COBALT TRANSPORT PROTEIN/MITOCHONDRIAL IMPORT INNER MEMBRANE TRANSLOCASE SUBUNIT TIM8"/>
    <property type="match status" value="1"/>
</dbReference>
<dbReference type="InterPro" id="IPR045863">
    <property type="entry name" value="CorA_TM1_TM2"/>
</dbReference>
<feature type="compositionally biased region" description="Low complexity" evidence="6">
    <location>
        <begin position="299"/>
        <end position="310"/>
    </location>
</feature>
<comment type="caution">
    <text evidence="8">The sequence shown here is derived from an EMBL/GenBank/DDBJ whole genome shotgun (WGS) entry which is preliminary data.</text>
</comment>
<evidence type="ECO:0000256" key="2">
    <source>
        <dbReference type="ARBA" id="ARBA00009765"/>
    </source>
</evidence>
<comment type="subcellular location">
    <subcellularLocation>
        <location evidence="1">Membrane</location>
        <topology evidence="1">Multi-pass membrane protein</topology>
    </subcellularLocation>
</comment>
<keyword evidence="3 7" id="KW-0812">Transmembrane</keyword>
<comment type="similarity">
    <text evidence="2">Belongs to the CorA metal ion transporter (MIT) (TC 1.A.35) family.</text>
</comment>
<dbReference type="Gene3D" id="1.20.58.340">
    <property type="entry name" value="Magnesium transport protein CorA, transmembrane region"/>
    <property type="match status" value="3"/>
</dbReference>
<feature type="region of interest" description="Disordered" evidence="6">
    <location>
        <begin position="186"/>
        <end position="320"/>
    </location>
</feature>
<name>A0A9W7Y2A8_9FUNG</name>
<dbReference type="GO" id="GO:0010961">
    <property type="term" value="P:intracellular magnesium ion homeostasis"/>
    <property type="evidence" value="ECO:0007669"/>
    <property type="project" value="TreeGrafter"/>
</dbReference>
<evidence type="ECO:0000256" key="6">
    <source>
        <dbReference type="SAM" id="MobiDB-lite"/>
    </source>
</evidence>
<evidence type="ECO:0000313" key="8">
    <source>
        <dbReference type="EMBL" id="KAJ1722597.1"/>
    </source>
</evidence>
<feature type="compositionally biased region" description="Basic and acidic residues" evidence="6">
    <location>
        <begin position="203"/>
        <end position="217"/>
    </location>
</feature>
<dbReference type="Pfam" id="PF01544">
    <property type="entry name" value="CorA"/>
    <property type="match status" value="2"/>
</dbReference>
<sequence>MAHASTASATPSARRMNNSNSSNSHSSSTRIDFSALRQWSDGGRVKRPAAGSNLRRYRLGRWHSRSTGCSWNPPSNTHVPLAPGEDNTLDNPALSIDISHKPSESRRSSIISGAPSICISDDAASDNGDGDDVENGPLAQMLLRENDEIWNNNMFRFTFYSPLTGTVRSADVRSLRTDRAEGLEQLMRQATGKPMGDDDGDDGDAREVEKDRRRARESDEEADEGVAEVPGFPGGSAGSRPPQLSVTSVDSVPDTEAAGQAAAAAAPDNSLLHPNYARTPSPGAPPADPSARRRRAPRRPAQSPSSAPPDAETPGHATKRTTPSLFWLDIMDPSESEIRALSSIFGLHPLTTEELLLMRDQGLVQDNYKSFHHYDFVCYRTSAAYSPGVQEMGGSVARSMGTGGLRSRRSFVHSERESVYVPGDRMGEAAAASWEAGEETKEGQKPSALAAADAADEKGAGGEDSLRARLRRLFVRPQRQPPPEHVPVPSIALPSSRAPSYHAADASEDNLDEPAPFYIIILDSGVLTLHYGNLPHVRNTIGRLLLDEELVGLTPDYVAYLLLDDITDTLVPTTRLLELEVDAIDELVLILTRAEHDDVLKRIGIERRHALWLVRLLHGKAEVLRAIERRILTKMGISKPPGCTSAGQLARRAGSSGRRGTRSASSCASSSSSSSSLDSEPASDREMLNSQLLTSDEEEGDLYGWSRRAPKPPATPPRSSSAAATMQAEVTKYLADVHDHLIALTASVHHCERILARAHGNYLARINLELTHASNTTNQLATQMTVLAGIFLPLNLVAGIFGMNVKVPGRDRDDLRDFGLILGAMAAFVVISLVVCRWRRII</sequence>
<feature type="transmembrane region" description="Helical" evidence="7">
    <location>
        <begin position="784"/>
        <end position="805"/>
    </location>
</feature>
<gene>
    <name evidence="8" type="primary">MNR2_3</name>
    <name evidence="8" type="ORF">LPJ53_003017</name>
</gene>
<dbReference type="SUPFAM" id="SSF144083">
    <property type="entry name" value="Magnesium transport protein CorA, transmembrane region"/>
    <property type="match status" value="1"/>
</dbReference>
<evidence type="ECO:0000256" key="5">
    <source>
        <dbReference type="ARBA" id="ARBA00023136"/>
    </source>
</evidence>
<feature type="transmembrane region" description="Helical" evidence="7">
    <location>
        <begin position="817"/>
        <end position="835"/>
    </location>
</feature>
<dbReference type="GO" id="GO:0015095">
    <property type="term" value="F:magnesium ion transmembrane transporter activity"/>
    <property type="evidence" value="ECO:0007669"/>
    <property type="project" value="TreeGrafter"/>
</dbReference>
<dbReference type="EMBL" id="JANBOJ010000104">
    <property type="protein sequence ID" value="KAJ1722597.1"/>
    <property type="molecule type" value="Genomic_DNA"/>
</dbReference>
<evidence type="ECO:0000256" key="3">
    <source>
        <dbReference type="ARBA" id="ARBA00022692"/>
    </source>
</evidence>
<evidence type="ECO:0000256" key="7">
    <source>
        <dbReference type="SAM" id="Phobius"/>
    </source>
</evidence>
<evidence type="ECO:0000313" key="9">
    <source>
        <dbReference type="Proteomes" id="UP001149813"/>
    </source>
</evidence>